<dbReference type="Proteomes" id="UP001159387">
    <property type="component" value="Unassembled WGS sequence"/>
</dbReference>
<dbReference type="PIRSF" id="PIRSF029347">
    <property type="entry name" value="RecF"/>
    <property type="match status" value="1"/>
</dbReference>
<name>A0AA43KC44_9CYAN</name>
<dbReference type="InterPro" id="IPR003959">
    <property type="entry name" value="ATPase_AAA_core"/>
</dbReference>
<dbReference type="Pfam" id="PF13304">
    <property type="entry name" value="AAA_21"/>
    <property type="match status" value="1"/>
</dbReference>
<accession>A0AA43KC44</accession>
<gene>
    <name evidence="2" type="ORF">NWP17_12150</name>
</gene>
<dbReference type="SUPFAM" id="SSF52540">
    <property type="entry name" value="P-loop containing nucleoside triphosphate hydrolases"/>
    <property type="match status" value="1"/>
</dbReference>
<evidence type="ECO:0000313" key="2">
    <source>
        <dbReference type="EMBL" id="MDH6061181.1"/>
    </source>
</evidence>
<proteinExistence type="predicted"/>
<organism evidence="2 3">
    <name type="scientific">Chrysosporum bergii ANA360D</name>
    <dbReference type="NCBI Taxonomy" id="617107"/>
    <lineage>
        <taxon>Bacteria</taxon>
        <taxon>Bacillati</taxon>
        <taxon>Cyanobacteriota</taxon>
        <taxon>Cyanophyceae</taxon>
        <taxon>Nostocales</taxon>
        <taxon>Nodulariaceae</taxon>
        <taxon>Chrysosporum</taxon>
    </lineage>
</organism>
<dbReference type="GO" id="GO:0016887">
    <property type="term" value="F:ATP hydrolysis activity"/>
    <property type="evidence" value="ECO:0007669"/>
    <property type="project" value="InterPro"/>
</dbReference>
<dbReference type="AlphaFoldDB" id="A0AA43KC44"/>
<feature type="domain" description="ATPase AAA-type core" evidence="1">
    <location>
        <begin position="30"/>
        <end position="346"/>
    </location>
</feature>
<dbReference type="PANTHER" id="PTHR40396:SF1">
    <property type="entry name" value="ATPASE AAA-TYPE CORE DOMAIN-CONTAINING PROTEIN"/>
    <property type="match status" value="1"/>
</dbReference>
<keyword evidence="3" id="KW-1185">Reference proteome</keyword>
<evidence type="ECO:0000313" key="3">
    <source>
        <dbReference type="Proteomes" id="UP001159387"/>
    </source>
</evidence>
<dbReference type="PANTHER" id="PTHR40396">
    <property type="entry name" value="ATPASE-LIKE PROTEIN"/>
    <property type="match status" value="1"/>
</dbReference>
<dbReference type="Gene3D" id="3.40.50.300">
    <property type="entry name" value="P-loop containing nucleotide triphosphate hydrolases"/>
    <property type="match status" value="2"/>
</dbReference>
<dbReference type="EMBL" id="JANQDH010000079">
    <property type="protein sequence ID" value="MDH6061181.1"/>
    <property type="molecule type" value="Genomic_DNA"/>
</dbReference>
<reference evidence="2 3" key="1">
    <citation type="journal article" date="2023" name="J. Phycol.">
        <title>Chrysosporum ovalisporum is synonymous with the true-branching cyanobacterium Umezakia natans (Nostocales/Aphanizomenonaceae).</title>
        <authorList>
            <person name="McGregor G.B."/>
            <person name="Sendall B.C."/>
            <person name="Niiyama Y."/>
            <person name="Tuji A."/>
            <person name="Willis A."/>
        </authorList>
    </citation>
    <scope>NUCLEOTIDE SEQUENCE [LARGE SCALE GENOMIC DNA]</scope>
    <source>
        <strain evidence="2 3">ANA360D</strain>
    </source>
</reference>
<evidence type="ECO:0000259" key="1">
    <source>
        <dbReference type="Pfam" id="PF13304"/>
    </source>
</evidence>
<comment type="caution">
    <text evidence="2">The sequence shown here is derived from an EMBL/GenBank/DDBJ whole genome shotgun (WGS) entry which is preliminary data.</text>
</comment>
<sequence length="401" mass="45468">MLSSYRLTEVNIQGYRPFRDFTAPLQPLEIIVGANGAGKSSLFEFLKFLRDSLYQDIPPEIVTGSIGQQIFHIPGPEKFQWNIEIATDHPVGMRYLGELMGPVGRTQVSYERVESSQPFSDQYPNPYIYMNIQGNKGVIREPGETGFTRVKIEPDIEQDIALKRHNQLTLSAMTNPSLEALYNLREYIRNWRFYSSFNIANDKIRKSVPLEQEPVLREDAGNLSSVIHYLMTEHRPEFEQLQQHLRSVIPGFKGLTVKARGGPGEVIAFWQESGIDQDLSLADLSDGILRLIGWICLCVQPNPPSLICIDEPDQGVHPRTLPVLAALFEKASERTQIILATHASYFLTQFDISQIAVIRKENGEAKFIKPGNSQVLIDMLDDFGSDEIEQLHRSDELERLP</sequence>
<dbReference type="GO" id="GO:0005524">
    <property type="term" value="F:ATP binding"/>
    <property type="evidence" value="ECO:0007669"/>
    <property type="project" value="InterPro"/>
</dbReference>
<protein>
    <submittedName>
        <fullName evidence="2">AAA family ATPase</fullName>
    </submittedName>
</protein>
<dbReference type="InterPro" id="IPR014555">
    <property type="entry name" value="RecF-like"/>
</dbReference>
<dbReference type="RefSeq" id="WP_280655167.1">
    <property type="nucleotide sequence ID" value="NZ_JANQDH010000079.1"/>
</dbReference>
<dbReference type="InterPro" id="IPR027417">
    <property type="entry name" value="P-loop_NTPase"/>
</dbReference>